<name>T2GD97_MEGG1</name>
<dbReference type="AlphaFoldDB" id="T2GD97"/>
<dbReference type="PATRIC" id="fig|1121448.10.peg.2342"/>
<sequence length="225" mass="25162">MQSLSPAIAAGQPLLQGLGEIKYLERDGEFWFTGDQLGQLLGYSDPHRNIAKLHSRHVQQLQEHTSVVKLTTEAGTRNTRVFSQVGALYLIMKSDTEKANEVSMVFAQLLKRLYDGKLQEHIASLQGEIELLKVQHREDKEAAVRLALGLHPSRRKHILPAVRYRRMGLKNREIGKLLDEHDRTVGSALSTARKLGLLEPATRRAPVIRMPNPSPKTSRPSGKAA</sequence>
<dbReference type="eggNOG" id="COG3617">
    <property type="taxonomic scope" value="Bacteria"/>
</dbReference>
<evidence type="ECO:0000313" key="3">
    <source>
        <dbReference type="Proteomes" id="UP000016587"/>
    </source>
</evidence>
<gene>
    <name evidence="2" type="ORF">DGI_2388</name>
</gene>
<dbReference type="Pfam" id="PF02498">
    <property type="entry name" value="Bro-N"/>
    <property type="match status" value="1"/>
</dbReference>
<organism evidence="2 3">
    <name type="scientific">Megalodesulfovibrio gigas (strain ATCC 19364 / DSM 1382 / NCIMB 9332 / VKM B-1759)</name>
    <name type="common">Desulfovibrio gigas</name>
    <dbReference type="NCBI Taxonomy" id="1121448"/>
    <lineage>
        <taxon>Bacteria</taxon>
        <taxon>Pseudomonadati</taxon>
        <taxon>Thermodesulfobacteriota</taxon>
        <taxon>Desulfovibrionia</taxon>
        <taxon>Desulfovibrionales</taxon>
        <taxon>Desulfovibrionaceae</taxon>
        <taxon>Megalodesulfovibrio</taxon>
    </lineage>
</organism>
<evidence type="ECO:0000259" key="1">
    <source>
        <dbReference type="PROSITE" id="PS51750"/>
    </source>
</evidence>
<dbReference type="HOGENOM" id="CLU_1228295_0_0_7"/>
<protein>
    <recommendedName>
        <fullName evidence="1">Bro-N domain-containing protein</fullName>
    </recommendedName>
</protein>
<evidence type="ECO:0000313" key="2">
    <source>
        <dbReference type="EMBL" id="AGW14139.1"/>
    </source>
</evidence>
<dbReference type="InterPro" id="IPR003497">
    <property type="entry name" value="BRO_N_domain"/>
</dbReference>
<dbReference type="Proteomes" id="UP000016587">
    <property type="component" value="Chromosome"/>
</dbReference>
<reference evidence="2 3" key="1">
    <citation type="journal article" date="2013" name="J. Bacteriol.">
        <title>Roles of HynAB and Ech, the only two hydrogenases found in the model sulfate reducer Desulfovibrio gigas.</title>
        <authorList>
            <person name="Morais-Silva F.O."/>
            <person name="Santos C.I."/>
            <person name="Rodrigues R."/>
            <person name="Pereira I.A."/>
            <person name="Rodrigues-Pousada C."/>
        </authorList>
    </citation>
    <scope>NUCLEOTIDE SEQUENCE [LARGE SCALE GENOMIC DNA]</scope>
    <source>
        <strain evidence="3">ATCC 19364 / DSM 1382 / NCIMB 9332 / VKM B-1759</strain>
    </source>
</reference>
<dbReference type="KEGG" id="dgg:DGI_2388"/>
<dbReference type="EMBL" id="CP006585">
    <property type="protein sequence ID" value="AGW14139.1"/>
    <property type="molecule type" value="Genomic_DNA"/>
</dbReference>
<keyword evidence="3" id="KW-1185">Reference proteome</keyword>
<proteinExistence type="predicted"/>
<dbReference type="SMART" id="SM01040">
    <property type="entry name" value="Bro-N"/>
    <property type="match status" value="1"/>
</dbReference>
<dbReference type="PROSITE" id="PS51750">
    <property type="entry name" value="BRO_N"/>
    <property type="match status" value="1"/>
</dbReference>
<feature type="domain" description="Bro-N" evidence="1">
    <location>
        <begin position="15"/>
        <end position="122"/>
    </location>
</feature>
<accession>T2GD97</accession>
<reference evidence="3" key="2">
    <citation type="submission" date="2013-07" db="EMBL/GenBank/DDBJ databases">
        <authorList>
            <person name="Morais-Silva F.O."/>
            <person name="Rezende A.M."/>
            <person name="Pimentel C."/>
            <person name="Resende D.M."/>
            <person name="Santos C.I."/>
            <person name="Clemente C."/>
            <person name="de Oliveira L.M."/>
            <person name="da Silva S.M."/>
            <person name="Costa D.A."/>
            <person name="Varela-Raposo A."/>
            <person name="Horacio E.C.A."/>
            <person name="Matos M."/>
            <person name="Flores O."/>
            <person name="Ruiz J.C."/>
            <person name="Rodrigues-Pousada C."/>
        </authorList>
    </citation>
    <scope>NUCLEOTIDE SEQUENCE [LARGE SCALE GENOMIC DNA]</scope>
    <source>
        <strain evidence="3">ATCC 19364 / DSM 1382 / NCIMB 9332 / VKM B-1759</strain>
    </source>
</reference>
<dbReference type="STRING" id="1121448.DGI_2388"/>